<feature type="transmembrane region" description="Helical" evidence="1">
    <location>
        <begin position="48"/>
        <end position="74"/>
    </location>
</feature>
<keyword evidence="1" id="KW-0812">Transmembrane</keyword>
<dbReference type="InterPro" id="IPR045340">
    <property type="entry name" value="DUF6533"/>
</dbReference>
<dbReference type="EMBL" id="WHUW01000024">
    <property type="protein sequence ID" value="KAF8435744.1"/>
    <property type="molecule type" value="Genomic_DNA"/>
</dbReference>
<evidence type="ECO:0000313" key="4">
    <source>
        <dbReference type="Proteomes" id="UP001194468"/>
    </source>
</evidence>
<reference evidence="3" key="2">
    <citation type="journal article" date="2020" name="Nat. Commun.">
        <title>Large-scale genome sequencing of mycorrhizal fungi provides insights into the early evolution of symbiotic traits.</title>
        <authorList>
            <person name="Miyauchi S."/>
            <person name="Kiss E."/>
            <person name="Kuo A."/>
            <person name="Drula E."/>
            <person name="Kohler A."/>
            <person name="Sanchez-Garcia M."/>
            <person name="Morin E."/>
            <person name="Andreopoulos B."/>
            <person name="Barry K.W."/>
            <person name="Bonito G."/>
            <person name="Buee M."/>
            <person name="Carver A."/>
            <person name="Chen C."/>
            <person name="Cichocki N."/>
            <person name="Clum A."/>
            <person name="Culley D."/>
            <person name="Crous P.W."/>
            <person name="Fauchery L."/>
            <person name="Girlanda M."/>
            <person name="Hayes R.D."/>
            <person name="Keri Z."/>
            <person name="LaButti K."/>
            <person name="Lipzen A."/>
            <person name="Lombard V."/>
            <person name="Magnuson J."/>
            <person name="Maillard F."/>
            <person name="Murat C."/>
            <person name="Nolan M."/>
            <person name="Ohm R.A."/>
            <person name="Pangilinan J."/>
            <person name="Pereira M.F."/>
            <person name="Perotto S."/>
            <person name="Peter M."/>
            <person name="Pfister S."/>
            <person name="Riley R."/>
            <person name="Sitrit Y."/>
            <person name="Stielow J.B."/>
            <person name="Szollosi G."/>
            <person name="Zifcakova L."/>
            <person name="Stursova M."/>
            <person name="Spatafora J.W."/>
            <person name="Tedersoo L."/>
            <person name="Vaario L.M."/>
            <person name="Yamada A."/>
            <person name="Yan M."/>
            <person name="Wang P."/>
            <person name="Xu J."/>
            <person name="Bruns T."/>
            <person name="Baldrian P."/>
            <person name="Vilgalys R."/>
            <person name="Dunand C."/>
            <person name="Henrissat B."/>
            <person name="Grigoriev I.V."/>
            <person name="Hibbett D."/>
            <person name="Nagy L.G."/>
            <person name="Martin F.M."/>
        </authorList>
    </citation>
    <scope>NUCLEOTIDE SEQUENCE</scope>
    <source>
        <strain evidence="3">BED1</strain>
    </source>
</reference>
<evidence type="ECO:0000313" key="3">
    <source>
        <dbReference type="EMBL" id="KAF8435744.1"/>
    </source>
</evidence>
<feature type="transmembrane region" description="Helical" evidence="1">
    <location>
        <begin position="12"/>
        <end position="36"/>
    </location>
</feature>
<dbReference type="Proteomes" id="UP001194468">
    <property type="component" value="Unassembled WGS sequence"/>
</dbReference>
<feature type="transmembrane region" description="Helical" evidence="1">
    <location>
        <begin position="175"/>
        <end position="194"/>
    </location>
</feature>
<evidence type="ECO:0000256" key="1">
    <source>
        <dbReference type="SAM" id="Phobius"/>
    </source>
</evidence>
<protein>
    <recommendedName>
        <fullName evidence="2">DUF6533 domain-containing protein</fullName>
    </recommendedName>
</protein>
<keyword evidence="4" id="KW-1185">Reference proteome</keyword>
<feature type="transmembrane region" description="Helical" evidence="1">
    <location>
        <begin position="120"/>
        <end position="142"/>
    </location>
</feature>
<dbReference type="Pfam" id="PF20151">
    <property type="entry name" value="DUF6533"/>
    <property type="match status" value="1"/>
</dbReference>
<gene>
    <name evidence="3" type="ORF">L210DRAFT_2505713</name>
</gene>
<keyword evidence="1" id="KW-1133">Transmembrane helix</keyword>
<dbReference type="AlphaFoldDB" id="A0AAD4GC87"/>
<keyword evidence="1" id="KW-0472">Membrane</keyword>
<sequence>MDPSLLSLPSYMIIVSGAFTSVHIRYCSNVTAVLTFSKEIDYIWCRPWTLVSTLFVVVRYIGFCWMIAGALVYNSFNPDRLEVSKALYLVSYWTSIVFLFAADVVMILRVYAMWNRSRTILFILLFFYALQIISSVVFDGIYENPDTYFSVTIVRVLDFSFCSDSFVNIPPLHQVYTAAPRFVLGTALIVLAVFRSLKQTMEMYTVTKQWQPNRYMEQLVRDGTLYFFAYVPNCPLYTLPSPPC</sequence>
<feature type="domain" description="DUF6533" evidence="2">
    <location>
        <begin position="33"/>
        <end position="63"/>
    </location>
</feature>
<evidence type="ECO:0000259" key="2">
    <source>
        <dbReference type="Pfam" id="PF20151"/>
    </source>
</evidence>
<feature type="transmembrane region" description="Helical" evidence="1">
    <location>
        <begin position="86"/>
        <end position="108"/>
    </location>
</feature>
<comment type="caution">
    <text evidence="3">The sequence shown here is derived from an EMBL/GenBank/DDBJ whole genome shotgun (WGS) entry which is preliminary data.</text>
</comment>
<name>A0AAD4GC87_BOLED</name>
<reference evidence="3" key="1">
    <citation type="submission" date="2019-10" db="EMBL/GenBank/DDBJ databases">
        <authorList>
            <consortium name="DOE Joint Genome Institute"/>
            <person name="Kuo A."/>
            <person name="Miyauchi S."/>
            <person name="Kiss E."/>
            <person name="Drula E."/>
            <person name="Kohler A."/>
            <person name="Sanchez-Garcia M."/>
            <person name="Andreopoulos B."/>
            <person name="Barry K.W."/>
            <person name="Bonito G."/>
            <person name="Buee M."/>
            <person name="Carver A."/>
            <person name="Chen C."/>
            <person name="Cichocki N."/>
            <person name="Clum A."/>
            <person name="Culley D."/>
            <person name="Crous P.W."/>
            <person name="Fauchery L."/>
            <person name="Girlanda M."/>
            <person name="Hayes R."/>
            <person name="Keri Z."/>
            <person name="LaButti K."/>
            <person name="Lipzen A."/>
            <person name="Lombard V."/>
            <person name="Magnuson J."/>
            <person name="Maillard F."/>
            <person name="Morin E."/>
            <person name="Murat C."/>
            <person name="Nolan M."/>
            <person name="Ohm R."/>
            <person name="Pangilinan J."/>
            <person name="Pereira M."/>
            <person name="Perotto S."/>
            <person name="Peter M."/>
            <person name="Riley R."/>
            <person name="Sitrit Y."/>
            <person name="Stielow B."/>
            <person name="Szollosi G."/>
            <person name="Zifcakova L."/>
            <person name="Stursova M."/>
            <person name="Spatafora J.W."/>
            <person name="Tedersoo L."/>
            <person name="Vaario L.-M."/>
            <person name="Yamada A."/>
            <person name="Yan M."/>
            <person name="Wang P."/>
            <person name="Xu J."/>
            <person name="Bruns T."/>
            <person name="Baldrian P."/>
            <person name="Vilgalys R."/>
            <person name="Henrissat B."/>
            <person name="Grigoriev I.V."/>
            <person name="Hibbett D."/>
            <person name="Nagy L.G."/>
            <person name="Martin F.M."/>
        </authorList>
    </citation>
    <scope>NUCLEOTIDE SEQUENCE</scope>
    <source>
        <strain evidence="3">BED1</strain>
    </source>
</reference>
<organism evidence="3 4">
    <name type="scientific">Boletus edulis BED1</name>
    <dbReference type="NCBI Taxonomy" id="1328754"/>
    <lineage>
        <taxon>Eukaryota</taxon>
        <taxon>Fungi</taxon>
        <taxon>Dikarya</taxon>
        <taxon>Basidiomycota</taxon>
        <taxon>Agaricomycotina</taxon>
        <taxon>Agaricomycetes</taxon>
        <taxon>Agaricomycetidae</taxon>
        <taxon>Boletales</taxon>
        <taxon>Boletineae</taxon>
        <taxon>Boletaceae</taxon>
        <taxon>Boletoideae</taxon>
        <taxon>Boletus</taxon>
    </lineage>
</organism>
<accession>A0AAD4GC87</accession>
<proteinExistence type="predicted"/>